<keyword evidence="10" id="KW-1185">Reference proteome</keyword>
<dbReference type="SMART" id="SM00343">
    <property type="entry name" value="ZnF_C2HC"/>
    <property type="match status" value="1"/>
</dbReference>
<dbReference type="RefSeq" id="XP_022283874.1">
    <property type="nucleotide sequence ID" value="XM_022429064.1"/>
</dbReference>
<dbReference type="Proteomes" id="UP000078397">
    <property type="component" value="Unassembled WGS sequence"/>
</dbReference>
<dbReference type="AlphaFoldDB" id="A0A179EX54"/>
<evidence type="ECO:0000313" key="6">
    <source>
        <dbReference type="EMBL" id="OWT42541.1"/>
    </source>
</evidence>
<keyword evidence="1" id="KW-0479">Metal-binding</keyword>
<evidence type="ECO:0000313" key="9">
    <source>
        <dbReference type="EMBL" id="OWT43212.1"/>
    </source>
</evidence>
<evidence type="ECO:0000313" key="5">
    <source>
        <dbReference type="EMBL" id="OWT42426.1"/>
    </source>
</evidence>
<dbReference type="PROSITE" id="PS50158">
    <property type="entry name" value="ZF_CCHC"/>
    <property type="match status" value="1"/>
</dbReference>
<gene>
    <name evidence="4" type="ORF">VFPPC_17189</name>
    <name evidence="9" type="ORF">VFPPC_17451</name>
    <name evidence="8" type="ORF">VFPPC_17627</name>
    <name evidence="7" type="ORF">VFPPC_17904</name>
    <name evidence="5" type="ORF">VFPPC_18419</name>
    <name evidence="6" type="ORF">VFPPC_18601</name>
</gene>
<evidence type="ECO:0000313" key="7">
    <source>
        <dbReference type="EMBL" id="OWT42903.1"/>
    </source>
</evidence>
<dbReference type="KEGG" id="pchm:VFPPC_18601"/>
<dbReference type="Gene3D" id="4.10.60.10">
    <property type="entry name" value="Zinc finger, CCHC-type"/>
    <property type="match status" value="1"/>
</dbReference>
<reference evidence="6 10" key="1">
    <citation type="journal article" date="2016" name="PLoS Pathog.">
        <title>Biosynthesis of antibiotic leucinostatins in bio-control fungus Purpureocillium lilacinum and their inhibition on phytophthora revealed by genome mining.</title>
        <authorList>
            <person name="Wang G."/>
            <person name="Liu Z."/>
            <person name="Lin R."/>
            <person name="Li E."/>
            <person name="Mao Z."/>
            <person name="Ling J."/>
            <person name="Yang Y."/>
            <person name="Yin W.B."/>
            <person name="Xie B."/>
        </authorList>
    </citation>
    <scope>NUCLEOTIDE SEQUENCE [LARGE SCALE GENOMIC DNA]</scope>
    <source>
        <strain evidence="6">170</strain>
    </source>
</reference>
<dbReference type="GeneID" id="28858923"/>
<name>A0A179EX54_METCM</name>
<sequence length="372" mass="41085">MMEQQTQSGDSPTSQHQWIDHRIHEAINASLGPLQAQLAALTQHLANSTTAPQPQEGLQPPLPTRTPSESLFGIDAAQLPQQSNGSPNKRKPLPNPPKYNGSRKGYAAWARQMRDKLELDAHYYNGNRDLWYLINSCLEEKPQQVVATFYAAGGPGGNFDPHELMRYLDRTYKDSNIQSRAATSLRTLRQREDQSLATFLPRFEQALAEAGGGDWPDSAKIVFLENALSSQLQRCLVTAHLPTLYQEWLSRVQEIAGKLEKLEARGGSVPKEEKARSGGYQHGQHSSQDQDGDIKMAGVNKTAEKPELPRNERRCYRCGRTGHFVASCPAQVVFPGNQKKGKAKVGRASKPKASDSSEPTSETSEDEGAGKE</sequence>
<dbReference type="EMBL" id="LSBJ02000015">
    <property type="protein sequence ID" value="OWT42426.1"/>
    <property type="molecule type" value="Genomic_DNA"/>
</dbReference>
<dbReference type="RefSeq" id="XP_018135747.1">
    <property type="nucleotide sequence ID" value="XM_018294929.1"/>
</dbReference>
<proteinExistence type="predicted"/>
<dbReference type="KEGG" id="pchm:VFPPC_17627"/>
<dbReference type="EMBL" id="LSBJ02000003">
    <property type="protein sequence ID" value="OWT43212.1"/>
    <property type="molecule type" value="Genomic_DNA"/>
</dbReference>
<evidence type="ECO:0000256" key="1">
    <source>
        <dbReference type="PROSITE-ProRule" id="PRU00047"/>
    </source>
</evidence>
<keyword evidence="1" id="KW-0863">Zinc-finger</keyword>
<feature type="compositionally biased region" description="Basic residues" evidence="2">
    <location>
        <begin position="339"/>
        <end position="350"/>
    </location>
</feature>
<reference evidence="6" key="2">
    <citation type="submission" date="2017-04" db="EMBL/GenBank/DDBJ databases">
        <title>Chromosome sequence assembly and comparative analysis of secretomes of two biotypes provide further insight into genetic mechanisms of parasitism and adaptative evolution of Pochonia chlamydosporia.</title>
        <authorList>
            <person name="Lin R."/>
            <person name="Shen B."/>
            <person name="Qin F."/>
            <person name="Cheng X."/>
            <person name="Xie B."/>
        </authorList>
    </citation>
    <scope>NUCLEOTIDE SEQUENCE</scope>
    <source>
        <strain evidence="6">170</strain>
    </source>
</reference>
<protein>
    <recommendedName>
        <fullName evidence="3">CCHC-type domain-containing protein</fullName>
    </recommendedName>
</protein>
<feature type="region of interest" description="Disordered" evidence="2">
    <location>
        <begin position="47"/>
        <end position="103"/>
    </location>
</feature>
<evidence type="ECO:0000256" key="2">
    <source>
        <dbReference type="SAM" id="MobiDB-lite"/>
    </source>
</evidence>
<dbReference type="GeneID" id="28858878"/>
<evidence type="ECO:0000313" key="8">
    <source>
        <dbReference type="EMBL" id="OWT43197.1"/>
    </source>
</evidence>
<accession>A0A179EX54</accession>
<dbReference type="EMBL" id="LSBJ02000003">
    <property type="protein sequence ID" value="OAQ57416.1"/>
    <property type="molecule type" value="Genomic_DNA"/>
</dbReference>
<dbReference type="GO" id="GO:0008270">
    <property type="term" value="F:zinc ion binding"/>
    <property type="evidence" value="ECO:0007669"/>
    <property type="project" value="UniProtKB-KW"/>
</dbReference>
<comment type="caution">
    <text evidence="6">The sequence shown here is derived from an EMBL/GenBank/DDBJ whole genome shotgun (WGS) entry which is preliminary data.</text>
</comment>
<dbReference type="STRING" id="1380566.A0A179EX54"/>
<dbReference type="InterPro" id="IPR036875">
    <property type="entry name" value="Znf_CCHC_sf"/>
</dbReference>
<evidence type="ECO:0000259" key="3">
    <source>
        <dbReference type="PROSITE" id="PS50158"/>
    </source>
</evidence>
<feature type="domain" description="CCHC-type" evidence="3">
    <location>
        <begin position="313"/>
        <end position="329"/>
    </location>
</feature>
<dbReference type="GeneID" id="28853093"/>
<feature type="region of interest" description="Disordered" evidence="2">
    <location>
        <begin position="329"/>
        <end position="372"/>
    </location>
</feature>
<dbReference type="GeneID" id="33936334"/>
<dbReference type="Pfam" id="PF00098">
    <property type="entry name" value="zf-CCHC"/>
    <property type="match status" value="1"/>
</dbReference>
<dbReference type="RefSeq" id="XP_018142772.1">
    <property type="nucleotide sequence ID" value="XM_018289099.1"/>
</dbReference>
<dbReference type="RefSeq" id="XP_018135906.1">
    <property type="nucleotide sequence ID" value="XM_018294884.1"/>
</dbReference>
<dbReference type="OrthoDB" id="5152741at2759"/>
<keyword evidence="1" id="KW-0862">Zinc</keyword>
<evidence type="ECO:0000313" key="4">
    <source>
        <dbReference type="EMBL" id="OAQ57416.1"/>
    </source>
</evidence>
<dbReference type="EMBL" id="LSBJ02000005">
    <property type="protein sequence ID" value="OWT42903.1"/>
    <property type="molecule type" value="Genomic_DNA"/>
</dbReference>
<feature type="compositionally biased region" description="Basic and acidic residues" evidence="2">
    <location>
        <begin position="264"/>
        <end position="276"/>
    </location>
</feature>
<dbReference type="InterPro" id="IPR001878">
    <property type="entry name" value="Znf_CCHC"/>
</dbReference>
<dbReference type="EMBL" id="LSBJ02000003">
    <property type="protein sequence ID" value="OWT43197.1"/>
    <property type="molecule type" value="Genomic_DNA"/>
</dbReference>
<dbReference type="GO" id="GO:0003676">
    <property type="term" value="F:nucleic acid binding"/>
    <property type="evidence" value="ECO:0007669"/>
    <property type="project" value="InterPro"/>
</dbReference>
<evidence type="ECO:0000313" key="10">
    <source>
        <dbReference type="Proteomes" id="UP000078397"/>
    </source>
</evidence>
<dbReference type="KEGG" id="pchm:VFPPC_17189"/>
<feature type="compositionally biased region" description="Acidic residues" evidence="2">
    <location>
        <begin position="363"/>
        <end position="372"/>
    </location>
</feature>
<feature type="region of interest" description="Disordered" evidence="2">
    <location>
        <begin position="264"/>
        <end position="293"/>
    </location>
</feature>
<feature type="compositionally biased region" description="Low complexity" evidence="2">
    <location>
        <begin position="47"/>
        <end position="59"/>
    </location>
</feature>
<organism evidence="6 10">
    <name type="scientific">Pochonia chlamydosporia 170</name>
    <dbReference type="NCBI Taxonomy" id="1380566"/>
    <lineage>
        <taxon>Eukaryota</taxon>
        <taxon>Fungi</taxon>
        <taxon>Dikarya</taxon>
        <taxon>Ascomycota</taxon>
        <taxon>Pezizomycotina</taxon>
        <taxon>Sordariomycetes</taxon>
        <taxon>Hypocreomycetidae</taxon>
        <taxon>Hypocreales</taxon>
        <taxon>Clavicipitaceae</taxon>
        <taxon>Pochonia</taxon>
    </lineage>
</organism>
<dbReference type="SUPFAM" id="SSF57756">
    <property type="entry name" value="Retrovirus zinc finger-like domains"/>
    <property type="match status" value="1"/>
</dbReference>
<dbReference type="EMBL" id="LSBJ02000012">
    <property type="protein sequence ID" value="OWT42541.1"/>
    <property type="molecule type" value="Genomic_DNA"/>
</dbReference>
<dbReference type="KEGG" id="pchm:VFPPC_18419"/>